<dbReference type="KEGG" id="more:E1B28_010980"/>
<sequence length="65" mass="7428">MSYLNLRACPPFDHEVRDQNEVDAVIRHFLSFCKPFGKLLEIARTGQDIRVGAVPRERDLSIQSA</sequence>
<evidence type="ECO:0000313" key="2">
    <source>
        <dbReference type="Proteomes" id="UP001049176"/>
    </source>
</evidence>
<dbReference type="AlphaFoldDB" id="A0A9P7UP23"/>
<dbReference type="RefSeq" id="XP_043005752.1">
    <property type="nucleotide sequence ID" value="XM_043155968.1"/>
</dbReference>
<protein>
    <submittedName>
        <fullName evidence="1">Uncharacterized protein</fullName>
    </submittedName>
</protein>
<organism evidence="1 2">
    <name type="scientific">Marasmius oreades</name>
    <name type="common">fairy-ring Marasmius</name>
    <dbReference type="NCBI Taxonomy" id="181124"/>
    <lineage>
        <taxon>Eukaryota</taxon>
        <taxon>Fungi</taxon>
        <taxon>Dikarya</taxon>
        <taxon>Basidiomycota</taxon>
        <taxon>Agaricomycotina</taxon>
        <taxon>Agaricomycetes</taxon>
        <taxon>Agaricomycetidae</taxon>
        <taxon>Agaricales</taxon>
        <taxon>Marasmiineae</taxon>
        <taxon>Marasmiaceae</taxon>
        <taxon>Marasmius</taxon>
    </lineage>
</organism>
<dbReference type="EMBL" id="CM032187">
    <property type="protein sequence ID" value="KAG7089282.1"/>
    <property type="molecule type" value="Genomic_DNA"/>
</dbReference>
<keyword evidence="2" id="KW-1185">Reference proteome</keyword>
<accession>A0A9P7UP23</accession>
<proteinExistence type="predicted"/>
<evidence type="ECO:0000313" key="1">
    <source>
        <dbReference type="EMBL" id="KAG7089282.1"/>
    </source>
</evidence>
<reference evidence="1" key="1">
    <citation type="journal article" date="2021" name="Genome Biol. Evol.">
        <title>The assembled and annotated genome of the fairy-ring fungus Marasmius oreades.</title>
        <authorList>
            <person name="Hiltunen M."/>
            <person name="Ament-Velasquez S.L."/>
            <person name="Johannesson H."/>
        </authorList>
    </citation>
    <scope>NUCLEOTIDE SEQUENCE</scope>
    <source>
        <strain evidence="1">03SP1</strain>
    </source>
</reference>
<comment type="caution">
    <text evidence="1">The sequence shown here is derived from an EMBL/GenBank/DDBJ whole genome shotgun (WGS) entry which is preliminary data.</text>
</comment>
<dbReference type="GeneID" id="66080055"/>
<name>A0A9P7UP23_9AGAR</name>
<gene>
    <name evidence="1" type="ORF">E1B28_010980</name>
</gene>
<dbReference type="Proteomes" id="UP001049176">
    <property type="component" value="Chromosome 7"/>
</dbReference>